<organism evidence="6 7">
    <name type="scientific">Paracoccidioides lutzii (strain ATCC MYA-826 / Pb01)</name>
    <name type="common">Paracoccidioides brasiliensis</name>
    <dbReference type="NCBI Taxonomy" id="502779"/>
    <lineage>
        <taxon>Eukaryota</taxon>
        <taxon>Fungi</taxon>
        <taxon>Dikarya</taxon>
        <taxon>Ascomycota</taxon>
        <taxon>Pezizomycotina</taxon>
        <taxon>Eurotiomycetes</taxon>
        <taxon>Eurotiomycetidae</taxon>
        <taxon>Onygenales</taxon>
        <taxon>Ajellomycetaceae</taxon>
        <taxon>Paracoccidioides</taxon>
    </lineage>
</organism>
<evidence type="ECO:0000256" key="3">
    <source>
        <dbReference type="ARBA" id="ARBA00022692"/>
    </source>
</evidence>
<dbReference type="VEuPathDB" id="FungiDB:PAAG_12204"/>
<evidence type="ECO:0000256" key="2">
    <source>
        <dbReference type="ARBA" id="ARBA00022448"/>
    </source>
</evidence>
<evidence type="ECO:0000256" key="5">
    <source>
        <dbReference type="ARBA" id="ARBA00023136"/>
    </source>
</evidence>
<evidence type="ECO:0000313" key="7">
    <source>
        <dbReference type="Proteomes" id="UP000002059"/>
    </source>
</evidence>
<dbReference type="Proteomes" id="UP000002059">
    <property type="component" value="Partially assembled WGS sequence"/>
</dbReference>
<name>A0A0A2VJM0_PARBA</name>
<accession>A0A0A2VJM0</accession>
<evidence type="ECO:0000256" key="4">
    <source>
        <dbReference type="ARBA" id="ARBA00022989"/>
    </source>
</evidence>
<dbReference type="AlphaFoldDB" id="A0A0A2VJM0"/>
<dbReference type="PANTHER" id="PTHR43791:SF65">
    <property type="entry name" value="MAJOR FACILITATOR SUPERFAMILY (MFS) PROFILE DOMAIN-CONTAINING PROTEIN-RELATED"/>
    <property type="match status" value="1"/>
</dbReference>
<dbReference type="HOGENOM" id="CLU_1200155_0_0_1"/>
<evidence type="ECO:0000313" key="6">
    <source>
        <dbReference type="EMBL" id="KGQ01079.1"/>
    </source>
</evidence>
<evidence type="ECO:0000256" key="1">
    <source>
        <dbReference type="ARBA" id="ARBA00004141"/>
    </source>
</evidence>
<dbReference type="GeneID" id="9094949"/>
<dbReference type="PANTHER" id="PTHR43791">
    <property type="entry name" value="PERMEASE-RELATED"/>
    <property type="match status" value="1"/>
</dbReference>
<protein>
    <submittedName>
        <fullName evidence="6">Uncharacterized protein</fullName>
    </submittedName>
</protein>
<keyword evidence="4" id="KW-1133">Transmembrane helix</keyword>
<keyword evidence="2" id="KW-0813">Transport</keyword>
<dbReference type="EMBL" id="KN294009">
    <property type="protein sequence ID" value="KGQ01079.1"/>
    <property type="molecule type" value="Genomic_DNA"/>
</dbReference>
<dbReference type="RefSeq" id="XP_015702635.1">
    <property type="nucleotide sequence ID" value="XM_015847723.1"/>
</dbReference>
<sequence length="231" mass="25988">MAKSLKSSSDAPESFRGSTLSVFDPGNKGLYILDGFANFTATSTGVSTAEGNIFNVDERKVQVHRKEVIMVNWVIRDDPSKRRIGFDTFRQSLDYSTKCAPHNNNDRTGIHNRNLSVSHHSSHGGPNRGLPFLICMDVVDITHAIKVGWNSRNSNAVRTRTVSAALYNMFVQTSSIIAANIYRKSDSPPYRVGNRFLVALCATNIFLNTFTKIYYVPRNKEKEKKWNECAY</sequence>
<dbReference type="KEGG" id="pbl:PAAG_12204"/>
<proteinExistence type="predicted"/>
<dbReference type="OrthoDB" id="1935484at2759"/>
<reference evidence="6 7" key="1">
    <citation type="journal article" date="2011" name="PLoS Genet.">
        <title>Comparative genomic analysis of human fungal pathogens causing paracoccidioidomycosis.</title>
        <authorList>
            <person name="Desjardins C.A."/>
            <person name="Champion M.D."/>
            <person name="Holder J.W."/>
            <person name="Muszewska A."/>
            <person name="Goldberg J."/>
            <person name="Bailao A.M."/>
            <person name="Brigido M.M."/>
            <person name="Ferreira M.E."/>
            <person name="Garcia A.M."/>
            <person name="Grynberg M."/>
            <person name="Gujja S."/>
            <person name="Heiman D.I."/>
            <person name="Henn M.R."/>
            <person name="Kodira C.D."/>
            <person name="Leon-Narvaez H."/>
            <person name="Longo L.V."/>
            <person name="Ma L.J."/>
            <person name="Malavazi I."/>
            <person name="Matsuo A.L."/>
            <person name="Morais F.V."/>
            <person name="Pereira M."/>
            <person name="Rodriguez-Brito S."/>
            <person name="Sakthikumar S."/>
            <person name="Salem-Izacc S.M."/>
            <person name="Sykes S.M."/>
            <person name="Teixeira M.M."/>
            <person name="Vallejo M.C."/>
            <person name="Walter M.E."/>
            <person name="Yandava C."/>
            <person name="Young S."/>
            <person name="Zeng Q."/>
            <person name="Zucker J."/>
            <person name="Felipe M.S."/>
            <person name="Goldman G.H."/>
            <person name="Haas B.J."/>
            <person name="McEwen J.G."/>
            <person name="Nino-Vega G."/>
            <person name="Puccia R."/>
            <person name="San-Blas G."/>
            <person name="Soares C.M."/>
            <person name="Birren B.W."/>
            <person name="Cuomo C.A."/>
        </authorList>
    </citation>
    <scope>NUCLEOTIDE SEQUENCE [LARGE SCALE GENOMIC DNA]</scope>
    <source>
        <strain evidence="7">ATCC MYA-826 / Pb01</strain>
    </source>
</reference>
<keyword evidence="3" id="KW-0812">Transmembrane</keyword>
<gene>
    <name evidence="6" type="ORF">PAAG_12204</name>
</gene>
<keyword evidence="7" id="KW-1185">Reference proteome</keyword>
<dbReference type="GO" id="GO:0016020">
    <property type="term" value="C:membrane"/>
    <property type="evidence" value="ECO:0007669"/>
    <property type="project" value="UniProtKB-SubCell"/>
</dbReference>
<dbReference type="GO" id="GO:0022857">
    <property type="term" value="F:transmembrane transporter activity"/>
    <property type="evidence" value="ECO:0007669"/>
    <property type="project" value="TreeGrafter"/>
</dbReference>
<comment type="subcellular location">
    <subcellularLocation>
        <location evidence="1">Membrane</location>
        <topology evidence="1">Multi-pass membrane protein</topology>
    </subcellularLocation>
</comment>
<keyword evidence="5" id="KW-0472">Membrane</keyword>